<dbReference type="STRING" id="1341181.FLJC2902T_11250"/>
<dbReference type="InterPro" id="IPR011047">
    <property type="entry name" value="Quinoprotein_ADH-like_sf"/>
</dbReference>
<dbReference type="Gene3D" id="2.80.10.50">
    <property type="match status" value="7"/>
</dbReference>
<feature type="domain" description="Secretion system C-terminal sorting" evidence="3">
    <location>
        <begin position="834"/>
        <end position="906"/>
    </location>
</feature>
<evidence type="ECO:0000259" key="4">
    <source>
        <dbReference type="Pfam" id="PF19081"/>
    </source>
</evidence>
<dbReference type="InterPro" id="IPR026444">
    <property type="entry name" value="Secre_tail"/>
</dbReference>
<evidence type="ECO:0000256" key="1">
    <source>
        <dbReference type="ARBA" id="ARBA00022729"/>
    </source>
</evidence>
<accession>V6SSD0</accession>
<dbReference type="Pfam" id="PF18962">
    <property type="entry name" value="Por_Secre_tail"/>
    <property type="match status" value="1"/>
</dbReference>
<dbReference type="AlphaFoldDB" id="V6SSD0"/>
<reference evidence="5 6" key="1">
    <citation type="submission" date="2013-08" db="EMBL/GenBank/DDBJ databases">
        <title>Flavobacterium limnosediminis JC2902 genome sequencing.</title>
        <authorList>
            <person name="Lee K."/>
            <person name="Yi H."/>
            <person name="Park S."/>
            <person name="Chun J."/>
        </authorList>
    </citation>
    <scope>NUCLEOTIDE SEQUENCE [LARGE SCALE GENOMIC DNA]</scope>
    <source>
        <strain evidence="5 6">JC2902</strain>
    </source>
</reference>
<keyword evidence="6" id="KW-1185">Reference proteome</keyword>
<dbReference type="InterPro" id="IPR011044">
    <property type="entry name" value="Quino_amine_DH_bsu"/>
</dbReference>
<evidence type="ECO:0000313" key="5">
    <source>
        <dbReference type="EMBL" id="ESU29087.1"/>
    </source>
</evidence>
<evidence type="ECO:0000256" key="2">
    <source>
        <dbReference type="SAM" id="SignalP"/>
    </source>
</evidence>
<evidence type="ECO:0008006" key="7">
    <source>
        <dbReference type="Google" id="ProtNLM"/>
    </source>
</evidence>
<proteinExistence type="predicted"/>
<protein>
    <recommendedName>
        <fullName evidence="7">Secretion system C-terminal sorting domain-containing protein</fullName>
    </recommendedName>
</protein>
<dbReference type="Pfam" id="PF17164">
    <property type="entry name" value="DUF5122"/>
    <property type="match status" value="14"/>
</dbReference>
<keyword evidence="1 2" id="KW-0732">Signal</keyword>
<evidence type="ECO:0000313" key="6">
    <source>
        <dbReference type="Proteomes" id="UP000018004"/>
    </source>
</evidence>
<feature type="domain" description="Ig-like" evidence="4">
    <location>
        <begin position="738"/>
        <end position="817"/>
    </location>
</feature>
<evidence type="ECO:0000259" key="3">
    <source>
        <dbReference type="Pfam" id="PF18962"/>
    </source>
</evidence>
<sequence>MPMKKITLLVCLLVSFFGYAQAGAIDLSFNPNDPGFGMGDGPNHYTTTTILQPDGKIIIGGNFTQYNSTARNRIARLNTDGSLDNTFNSVFPANDYINSIALQPDGKIIIVGNFTPVRIARLNNDGSIDSSFNPGFGANNSISSATLQPDGKIIIGGNFTSYNGTTRNRIARLNADGSLDSSFNPGTGTDNQVTSITLQPNGKIIIGGSFRSYNGTTKNFIARLNADATLDNTFNPGTGADSIVWSTTLQPDGKIIIIGYFSSYNNTPRYSIARLNADGTLDNSFNSGGLVDGQILTATLQPDGKIIIGGNFAFYGGTSNIARLNPDGSPDTTFDPGVGANNNIMSSILQPDGKVILTGYFTGYNATLRNYMVRLDSNGSVDNTFNPGSGANKNVYSIAIQSDSKIIIAGEFQSYNNVLLTRIARVNSDGSLDNTFNPGMGANNSILKAILQPDGKIVIVGLFTSYNGTARRYIARLNSNGTLDNTFDPGPGPNSPITSISLQPDGKMIISGGLNGYIGAIARLNNDGSVDTSFNSGTEANNTITSASLQPDGKIIISGLFTSYNNTICNHIARLNSDGSLDTTFNSGTGTDATLINILQPDGKIIIAGNFTSYNNTACNRIARLNTDGSLDTSFNTGSGVNNNIGIIVLQPDGKTIIFGPFTSYNGTTINQIARLNNDGSLDATFNAGTGVDTSINSAALQPDGKIIIGGAFKSYNNTGRNRITRIHGTASGITTAPITISGTTTINSGESTTLTQVGGSLGEGATYKWYTGSCGGTLVGTGASLTVSPTVTTTYYVLAEGPNNTTGCVSITVTVTTLGTAHPVYTIDNTVVIPNPYSEHFALDIPTLNQETITVKVYDSIGRLLEQRELKPIEKDKLQMGNGYPSGVYTILITQGKERKTLKVIKK</sequence>
<feature type="chain" id="PRO_5004750975" description="Secretion system C-terminal sorting domain-containing protein" evidence="2">
    <location>
        <begin position="23"/>
        <end position="908"/>
    </location>
</feature>
<name>V6SSD0_9FLAO</name>
<dbReference type="NCBIfam" id="TIGR04183">
    <property type="entry name" value="Por_Secre_tail"/>
    <property type="match status" value="1"/>
</dbReference>
<dbReference type="PANTHER" id="PTHR42754">
    <property type="entry name" value="ENDOGLUCANASE"/>
    <property type="match status" value="1"/>
</dbReference>
<dbReference type="SUPFAM" id="SSF50998">
    <property type="entry name" value="Quinoprotein alcohol dehydrogenase-like"/>
    <property type="match status" value="1"/>
</dbReference>
<dbReference type="InterPro" id="IPR044023">
    <property type="entry name" value="Ig_7"/>
</dbReference>
<dbReference type="eggNOG" id="COG3386">
    <property type="taxonomic scope" value="Bacteria"/>
</dbReference>
<organism evidence="5 6">
    <name type="scientific">Flavobacterium limnosediminis JC2902</name>
    <dbReference type="NCBI Taxonomy" id="1341181"/>
    <lineage>
        <taxon>Bacteria</taxon>
        <taxon>Pseudomonadati</taxon>
        <taxon>Bacteroidota</taxon>
        <taxon>Flavobacteriia</taxon>
        <taxon>Flavobacteriales</taxon>
        <taxon>Flavobacteriaceae</taxon>
        <taxon>Flavobacterium</taxon>
    </lineage>
</organism>
<dbReference type="PANTHER" id="PTHR42754:SF1">
    <property type="entry name" value="LIPOPROTEIN"/>
    <property type="match status" value="1"/>
</dbReference>
<dbReference type="SUPFAM" id="SSF82171">
    <property type="entry name" value="DPP6 N-terminal domain-like"/>
    <property type="match status" value="1"/>
</dbReference>
<comment type="caution">
    <text evidence="5">The sequence shown here is derived from an EMBL/GenBank/DDBJ whole genome shotgun (WGS) entry which is preliminary data.</text>
</comment>
<dbReference type="Pfam" id="PF19081">
    <property type="entry name" value="Ig_7"/>
    <property type="match status" value="1"/>
</dbReference>
<dbReference type="Proteomes" id="UP000018004">
    <property type="component" value="Unassembled WGS sequence"/>
</dbReference>
<dbReference type="EMBL" id="AVGG01000003">
    <property type="protein sequence ID" value="ESU29087.1"/>
    <property type="molecule type" value="Genomic_DNA"/>
</dbReference>
<dbReference type="PATRIC" id="fig|1341181.4.peg.1115"/>
<gene>
    <name evidence="5" type="ORF">FLJC2902T_11250</name>
</gene>
<feature type="signal peptide" evidence="2">
    <location>
        <begin position="1"/>
        <end position="22"/>
    </location>
</feature>
<dbReference type="NCBIfam" id="TIGR02608">
    <property type="entry name" value="delta_60_rpt"/>
    <property type="match status" value="13"/>
</dbReference>
<dbReference type="InterPro" id="IPR013431">
    <property type="entry name" value="Delta_60_rpt"/>
</dbReference>
<dbReference type="SUPFAM" id="SSF50969">
    <property type="entry name" value="YVTN repeat-like/Quinoprotein amine dehydrogenase"/>
    <property type="match status" value="1"/>
</dbReference>